<sequence length="233" mass="25918">KTLQCGMNECKSVKTPCNGNFLNEIGYNPPGDALVLTLFQQDIDLLLYLSGIKDRCSVCKQQLVKEALTGWADADYANDKEDRKSITGYVILAFVNTVCWLSEKQLVVAQSTTEAEDVAMNICSKQIQWLTFVLNNLGHASSQPVFFNENSGALTVSKKASLNANTKHIEVRYHFVCDSMMRNRIKVVQVSTNDMISDVSTKPLAVLTLQEVYKQLHLEDPGGVLKIEENHVG</sequence>
<dbReference type="OrthoDB" id="3344688at2759"/>
<dbReference type="CDD" id="cd09272">
    <property type="entry name" value="RNase_HI_RT_Ty1"/>
    <property type="match status" value="1"/>
</dbReference>
<name>A0A9Q3H8N0_9BASI</name>
<accession>A0A9Q3H8N0</accession>
<organism evidence="1 2">
    <name type="scientific">Austropuccinia psidii MF-1</name>
    <dbReference type="NCBI Taxonomy" id="1389203"/>
    <lineage>
        <taxon>Eukaryota</taxon>
        <taxon>Fungi</taxon>
        <taxon>Dikarya</taxon>
        <taxon>Basidiomycota</taxon>
        <taxon>Pucciniomycotina</taxon>
        <taxon>Pucciniomycetes</taxon>
        <taxon>Pucciniales</taxon>
        <taxon>Sphaerophragmiaceae</taxon>
        <taxon>Austropuccinia</taxon>
    </lineage>
</organism>
<dbReference type="PANTHER" id="PTHR11439:SF483">
    <property type="entry name" value="PEPTIDE SYNTHASE GLIP-LIKE, PUTATIVE (AFU_ORTHOLOGUE AFUA_3G12920)-RELATED"/>
    <property type="match status" value="1"/>
</dbReference>
<gene>
    <name evidence="1" type="ORF">O181_035863</name>
</gene>
<dbReference type="PANTHER" id="PTHR11439">
    <property type="entry name" value="GAG-POL-RELATED RETROTRANSPOSON"/>
    <property type="match status" value="1"/>
</dbReference>
<proteinExistence type="predicted"/>
<evidence type="ECO:0000313" key="2">
    <source>
        <dbReference type="Proteomes" id="UP000765509"/>
    </source>
</evidence>
<evidence type="ECO:0008006" key="3">
    <source>
        <dbReference type="Google" id="ProtNLM"/>
    </source>
</evidence>
<evidence type="ECO:0000313" key="1">
    <source>
        <dbReference type="EMBL" id="MBW0496148.1"/>
    </source>
</evidence>
<dbReference type="AlphaFoldDB" id="A0A9Q3H8N0"/>
<keyword evidence="2" id="KW-1185">Reference proteome</keyword>
<feature type="non-terminal residue" evidence="1">
    <location>
        <position position="1"/>
    </location>
</feature>
<reference evidence="1" key="1">
    <citation type="submission" date="2021-03" db="EMBL/GenBank/DDBJ databases">
        <title>Draft genome sequence of rust myrtle Austropuccinia psidii MF-1, a brazilian biotype.</title>
        <authorList>
            <person name="Quecine M.C."/>
            <person name="Pachon D.M.R."/>
            <person name="Bonatelli M.L."/>
            <person name="Correr F.H."/>
            <person name="Franceschini L.M."/>
            <person name="Leite T.F."/>
            <person name="Margarido G.R.A."/>
            <person name="Almeida C.A."/>
            <person name="Ferrarezi J.A."/>
            <person name="Labate C.A."/>
        </authorList>
    </citation>
    <scope>NUCLEOTIDE SEQUENCE</scope>
    <source>
        <strain evidence="1">MF-1</strain>
    </source>
</reference>
<comment type="caution">
    <text evidence="1">The sequence shown here is derived from an EMBL/GenBank/DDBJ whole genome shotgun (WGS) entry which is preliminary data.</text>
</comment>
<dbReference type="EMBL" id="AVOT02013471">
    <property type="protein sequence ID" value="MBW0496148.1"/>
    <property type="molecule type" value="Genomic_DNA"/>
</dbReference>
<dbReference type="Proteomes" id="UP000765509">
    <property type="component" value="Unassembled WGS sequence"/>
</dbReference>
<protein>
    <recommendedName>
        <fullName evidence="3">Copia protein</fullName>
    </recommendedName>
</protein>